<reference evidence="1" key="1">
    <citation type="journal article" date="2004" name="Nature">
        <title>Community structure and metabolism through reconstruction of microbial genomes from the environment.</title>
        <authorList>
            <person name="Tyson G.W."/>
            <person name="Chapman J."/>
            <person name="Hugenholtz P."/>
            <person name="Allen E.E."/>
            <person name="Ram R.J."/>
            <person name="Richardson P.M."/>
            <person name="Solovyev V.V."/>
            <person name="Rubin E.M."/>
            <person name="Rokhsar D.S."/>
            <person name="Banfield J.F."/>
        </authorList>
    </citation>
    <scope>NUCLEOTIDE SEQUENCE [LARGE SCALE GENOMIC DNA]</scope>
</reference>
<organism evidence="1">
    <name type="scientific">Leptospirillum sp. Group II '5-way CG'</name>
    <dbReference type="NCBI Taxonomy" id="419541"/>
    <lineage>
        <taxon>Bacteria</taxon>
        <taxon>Pseudomonadati</taxon>
        <taxon>Nitrospirota</taxon>
        <taxon>Nitrospiria</taxon>
        <taxon>Nitrospirales</taxon>
        <taxon>Nitrospiraceae</taxon>
        <taxon>Leptospirillum</taxon>
    </lineage>
</organism>
<gene>
    <name evidence="1" type="ORF">CGL2_10580002</name>
</gene>
<dbReference type="PANTHER" id="PTHR41791">
    <property type="entry name" value="SSL7039 PROTEIN"/>
    <property type="match status" value="1"/>
</dbReference>
<reference evidence="1" key="2">
    <citation type="journal article" date="2008" name="PLoS Biol.">
        <title>Population genomic analysis of strain variation in Leptospirillum group II bacteria involved in acid mine drainage formation.</title>
        <authorList>
            <person name="Simmons S.L."/>
            <person name="Dibartolo G."/>
            <person name="Denef V.J."/>
            <person name="Goltsman D.S."/>
            <person name="Thelen M.P."/>
            <person name="Banfield J.F."/>
        </authorList>
    </citation>
    <scope>NUCLEOTIDE SEQUENCE [LARGE SCALE GENOMIC DNA]</scope>
</reference>
<dbReference type="PANTHER" id="PTHR41791:SF1">
    <property type="entry name" value="SSL7039 PROTEIN"/>
    <property type="match status" value="1"/>
</dbReference>
<dbReference type="EMBL" id="DS995260">
    <property type="protein sequence ID" value="EDZ38830.1"/>
    <property type="molecule type" value="Genomic_DNA"/>
</dbReference>
<sequence length="129" mass="14526">MGSNSCLIVTYELPLTMPFQVQELLEENGSSPYADWFQSLDPIAAAKISVAKIRMEQGNLSNVKWLRGIGEYRIDWGPGYRIYLAKGGEKVIVLLGGGTKKGQQEDIERSIQLWESYKKRKARGTKRSS</sequence>
<dbReference type="InterPro" id="IPR014056">
    <property type="entry name" value="TypeIITA-like_toxin_pred"/>
</dbReference>
<name>B6ANJ4_9BACT</name>
<evidence type="ECO:0000313" key="1">
    <source>
        <dbReference type="EMBL" id="EDZ38830.1"/>
    </source>
</evidence>
<dbReference type="NCBIfam" id="TIGR02683">
    <property type="entry name" value="upstrm_HI1419"/>
    <property type="match status" value="1"/>
</dbReference>
<proteinExistence type="predicted"/>
<accession>B6ANJ4</accession>
<evidence type="ECO:0008006" key="2">
    <source>
        <dbReference type="Google" id="ProtNLM"/>
    </source>
</evidence>
<protein>
    <recommendedName>
        <fullName evidence="2">Addiction module killer protein</fullName>
    </recommendedName>
</protein>
<dbReference type="AlphaFoldDB" id="B6ANJ4"/>